<dbReference type="InterPro" id="IPR027417">
    <property type="entry name" value="P-loop_NTPase"/>
</dbReference>
<dbReference type="Gene3D" id="3.40.50.300">
    <property type="entry name" value="P-loop containing nucleotide triphosphate hydrolases"/>
    <property type="match status" value="2"/>
</dbReference>
<dbReference type="Proteomes" id="UP001307889">
    <property type="component" value="Chromosome 1"/>
</dbReference>
<evidence type="ECO:0000259" key="1">
    <source>
        <dbReference type="SMART" id="SM00382"/>
    </source>
</evidence>
<name>A0ABN7ACL7_9HEMI</name>
<dbReference type="SUPFAM" id="SSF52540">
    <property type="entry name" value="P-loop containing nucleoside triphosphate hydrolases"/>
    <property type="match status" value="2"/>
</dbReference>
<sequence>MSSDYKKRVDVCNFVLAILTANDSPKASEVNAYLVQWFSKLQLRRFSAFGFESDVFADIFCKISGENEKQSRCFASETVCHNSSLLPSRGFAQFEFSFSGKTVKRTWKLFKWKALPQRALIFDSRSLYNLRSQLRNGRYKSLRWCVENVAFKARLLDDAHFPEAKKLVVSFLKNHSTSWKNEAAIEALIDFIRTPRFAKVGDIVSVKPDQGLSQPNENGPLLFRVEDLEADDPDAQKLEATFIVTSATSVFEVTSCQEFIPPCTLELINSRDLRFCYSTIPPGMEQYAKRLISWIRPFLFDHCEGLHPIFILHGPSASGKTLLLSRISSYLGLGFQSVDSLDMVSNVQSHINAAVKGLTKLITESAPSIVELFNAEVLSSDSDGVDSQQIFEILSKALKSLDAPFPVIIVLSTNDVESFKHDFIALALQRLSILKPADSSKKELIGWLAAKNQIQLDDEVIEFLKIQTSSFVLGDIERLICCCSRPIKGSDQFTCSLSDLKDGIKSMAHSKSDQVVESEWQDVGGVDAIKKEVLISLVTNQLMPSVRRTGILLHGPPGTGKTLLARTVASQCGRSFVSVKGPELLNMYVGQSEANIRQVFQRAKEAAPCIVFFDELDSLAPNRGNKSDAGGVMDRVVSQLLAEIDSLESEDVFVLGATNRPDLLDPALLRPGRFDKMIFIGPCEDVDSKKKVLKALTRKFNMDEDIIEDIVEKCLPPSVTGANLYALSSRAWMNAAREMIVAGNCEAGALVNVELSHFKSAAQKVFNILIADDR</sequence>
<dbReference type="PANTHER" id="PTHR23077">
    <property type="entry name" value="AAA-FAMILY ATPASE"/>
    <property type="match status" value="1"/>
</dbReference>
<dbReference type="PROSITE" id="PS00674">
    <property type="entry name" value="AAA"/>
    <property type="match status" value="1"/>
</dbReference>
<feature type="domain" description="AAA+ ATPase" evidence="1">
    <location>
        <begin position="306"/>
        <end position="438"/>
    </location>
</feature>
<feature type="domain" description="AAA+ ATPase" evidence="1">
    <location>
        <begin position="547"/>
        <end position="684"/>
    </location>
</feature>
<dbReference type="SMART" id="SM00382">
    <property type="entry name" value="AAA"/>
    <property type="match status" value="2"/>
</dbReference>
<protein>
    <submittedName>
        <fullName evidence="2">ATPase family associated with various cellular activities (AAA)</fullName>
    </submittedName>
</protein>
<dbReference type="InterPro" id="IPR003960">
    <property type="entry name" value="ATPase_AAA_CS"/>
</dbReference>
<dbReference type="InterPro" id="IPR050168">
    <property type="entry name" value="AAA_ATPase_domain"/>
</dbReference>
<accession>A0ABN7ACL7</accession>
<proteinExistence type="predicted"/>
<dbReference type="InterPro" id="IPR003593">
    <property type="entry name" value="AAA+_ATPase"/>
</dbReference>
<reference evidence="2 3" key="1">
    <citation type="submission" date="2023-09" db="EMBL/GenBank/DDBJ databases">
        <title>Nesidiocoris tenuis whole genome shotgun sequence.</title>
        <authorList>
            <person name="Shibata T."/>
            <person name="Shimoda M."/>
            <person name="Kobayashi T."/>
            <person name="Uehara T."/>
        </authorList>
    </citation>
    <scope>NUCLEOTIDE SEQUENCE [LARGE SCALE GENOMIC DNA]</scope>
    <source>
        <strain evidence="2 3">Japan</strain>
    </source>
</reference>
<gene>
    <name evidence="2" type="ORF">NTJ_01896</name>
</gene>
<organism evidence="2 3">
    <name type="scientific">Nesidiocoris tenuis</name>
    <dbReference type="NCBI Taxonomy" id="355587"/>
    <lineage>
        <taxon>Eukaryota</taxon>
        <taxon>Metazoa</taxon>
        <taxon>Ecdysozoa</taxon>
        <taxon>Arthropoda</taxon>
        <taxon>Hexapoda</taxon>
        <taxon>Insecta</taxon>
        <taxon>Pterygota</taxon>
        <taxon>Neoptera</taxon>
        <taxon>Paraneoptera</taxon>
        <taxon>Hemiptera</taxon>
        <taxon>Heteroptera</taxon>
        <taxon>Panheteroptera</taxon>
        <taxon>Cimicomorpha</taxon>
        <taxon>Miridae</taxon>
        <taxon>Dicyphina</taxon>
        <taxon>Nesidiocoris</taxon>
    </lineage>
</organism>
<evidence type="ECO:0000313" key="2">
    <source>
        <dbReference type="EMBL" id="BES89089.1"/>
    </source>
</evidence>
<dbReference type="PANTHER" id="PTHR23077:SF9">
    <property type="entry name" value="PEROXISOMAL ATPASE PEX6"/>
    <property type="match status" value="1"/>
</dbReference>
<dbReference type="Gene3D" id="1.10.8.60">
    <property type="match status" value="2"/>
</dbReference>
<dbReference type="Pfam" id="PF00004">
    <property type="entry name" value="AAA"/>
    <property type="match status" value="2"/>
</dbReference>
<dbReference type="EMBL" id="AP028909">
    <property type="protein sequence ID" value="BES89089.1"/>
    <property type="molecule type" value="Genomic_DNA"/>
</dbReference>
<keyword evidence="3" id="KW-1185">Reference proteome</keyword>
<dbReference type="InterPro" id="IPR003959">
    <property type="entry name" value="ATPase_AAA_core"/>
</dbReference>
<evidence type="ECO:0000313" key="3">
    <source>
        <dbReference type="Proteomes" id="UP001307889"/>
    </source>
</evidence>